<evidence type="ECO:0000256" key="3">
    <source>
        <dbReference type="ARBA" id="ARBA00022793"/>
    </source>
</evidence>
<evidence type="ECO:0000313" key="9">
    <source>
        <dbReference type="Proteomes" id="UP000886780"/>
    </source>
</evidence>
<feature type="modified residue" description="N6-(pyridoxal phosphate)lysine" evidence="6">
    <location>
        <position position="293"/>
    </location>
</feature>
<dbReference type="PRINTS" id="PR00800">
    <property type="entry name" value="YHDCRBOXLASE"/>
</dbReference>
<dbReference type="Gene3D" id="3.90.1150.10">
    <property type="entry name" value="Aspartate Aminotransferase, domain 1"/>
    <property type="match status" value="1"/>
</dbReference>
<organism evidence="8 9">
    <name type="scientific">Candidatus Lachnoclostridium stercoripullorum</name>
    <dbReference type="NCBI Taxonomy" id="2838635"/>
    <lineage>
        <taxon>Bacteria</taxon>
        <taxon>Bacillati</taxon>
        <taxon>Bacillota</taxon>
        <taxon>Clostridia</taxon>
        <taxon>Lachnospirales</taxon>
        <taxon>Lachnospiraceae</taxon>
    </lineage>
</organism>
<evidence type="ECO:0000256" key="2">
    <source>
        <dbReference type="ARBA" id="ARBA00009533"/>
    </source>
</evidence>
<evidence type="ECO:0000256" key="6">
    <source>
        <dbReference type="PIRSR" id="PIRSR602129-50"/>
    </source>
</evidence>
<evidence type="ECO:0000256" key="5">
    <source>
        <dbReference type="ARBA" id="ARBA00023239"/>
    </source>
</evidence>
<dbReference type="InterPro" id="IPR015422">
    <property type="entry name" value="PyrdxlP-dep_Trfase_small"/>
</dbReference>
<keyword evidence="8" id="KW-0032">Aminotransferase</keyword>
<evidence type="ECO:0000256" key="4">
    <source>
        <dbReference type="ARBA" id="ARBA00022898"/>
    </source>
</evidence>
<keyword evidence="4 6" id="KW-0663">Pyridoxal phosphate</keyword>
<dbReference type="InterPro" id="IPR002129">
    <property type="entry name" value="PyrdxlP-dep_de-COase"/>
</dbReference>
<evidence type="ECO:0000256" key="1">
    <source>
        <dbReference type="ARBA" id="ARBA00001933"/>
    </source>
</evidence>
<evidence type="ECO:0000256" key="7">
    <source>
        <dbReference type="RuleBase" id="RU000382"/>
    </source>
</evidence>
<evidence type="ECO:0000313" key="8">
    <source>
        <dbReference type="EMBL" id="HIX51449.1"/>
    </source>
</evidence>
<dbReference type="Pfam" id="PF00282">
    <property type="entry name" value="Pyridoxal_deC"/>
    <property type="match status" value="1"/>
</dbReference>
<dbReference type="InterPro" id="IPR021115">
    <property type="entry name" value="Pyridoxal-P_BS"/>
</dbReference>
<dbReference type="SUPFAM" id="SSF53383">
    <property type="entry name" value="PLP-dependent transferases"/>
    <property type="match status" value="1"/>
</dbReference>
<dbReference type="PROSITE" id="PS00392">
    <property type="entry name" value="DDC_GAD_HDC_YDC"/>
    <property type="match status" value="1"/>
</dbReference>
<dbReference type="InterPro" id="IPR015421">
    <property type="entry name" value="PyrdxlP-dep_Trfase_major"/>
</dbReference>
<dbReference type="GO" id="GO:0006520">
    <property type="term" value="P:amino acid metabolic process"/>
    <property type="evidence" value="ECO:0007669"/>
    <property type="project" value="InterPro"/>
</dbReference>
<dbReference type="InterPro" id="IPR015424">
    <property type="entry name" value="PyrdxlP-dep_Trfase"/>
</dbReference>
<comment type="similarity">
    <text evidence="2 7">Belongs to the group II decarboxylase family.</text>
</comment>
<dbReference type="GO" id="GO:0004058">
    <property type="term" value="F:aromatic-L-amino-acid decarboxylase activity"/>
    <property type="evidence" value="ECO:0007669"/>
    <property type="project" value="UniProtKB-ARBA"/>
</dbReference>
<dbReference type="GO" id="GO:0019752">
    <property type="term" value="P:carboxylic acid metabolic process"/>
    <property type="evidence" value="ECO:0007669"/>
    <property type="project" value="InterPro"/>
</dbReference>
<dbReference type="Gene3D" id="3.40.640.10">
    <property type="entry name" value="Type I PLP-dependent aspartate aminotransferase-like (Major domain)"/>
    <property type="match status" value="1"/>
</dbReference>
<comment type="caution">
    <text evidence="8">The sequence shown here is derived from an EMBL/GenBank/DDBJ whole genome shotgun (WGS) entry which is preliminary data.</text>
</comment>
<dbReference type="PANTHER" id="PTHR11999">
    <property type="entry name" value="GROUP II PYRIDOXAL-5-PHOSPHATE DECARBOXYLASE"/>
    <property type="match status" value="1"/>
</dbReference>
<dbReference type="EMBL" id="DXEU01000025">
    <property type="protein sequence ID" value="HIX51449.1"/>
    <property type="molecule type" value="Genomic_DNA"/>
</dbReference>
<proteinExistence type="inferred from homology"/>
<sequence>MDLIRTEQKREMGELMKGFVDKTLDFYEAIKDREVARDMDEAALARLRSRGIPAQGRPVREVFEEMERDVYANQSLVQHPRCFACVPSPVSLFSWMGDIMTNAYDPHAGSFLNAPGAGCVEQELIRWMCGLAGYPEHAGGLFVSGGSMANLTALTAARDAKLTYAEREDAVAYVSDQTHSSVAKGLLIIGFRPDQVRSIPSDSAFRMRTDQLEAAIREDLAAGRKPFAVIATAGTTNTGSIDPLEEIASICEAYGLWMHVDGAYGASILVSKTRRSLLKGIERSHSLSWDAHKWLMQTYGCSAVLVRDPQSLARSFAVHPEYLKDVSAGENVNFWDLGPELTRPARALKLWITLQIMGSDAMSEVIDHGCELAETAEEAIRRLPGWEIVSPAGQAIVNFRCAPAGMSESARDELNQRISREISAGGFAQVLTTELNGRKVLRICALNPAATREDMLKTVSLLDRCARKAIGRRSA</sequence>
<dbReference type="PANTHER" id="PTHR11999:SF70">
    <property type="entry name" value="MIP05841P"/>
    <property type="match status" value="1"/>
</dbReference>
<protein>
    <submittedName>
        <fullName evidence="8">Aminotransferase class V-fold PLP-dependent enzyme</fullName>
    </submittedName>
</protein>
<dbReference type="InterPro" id="IPR010977">
    <property type="entry name" value="Aromatic_deC"/>
</dbReference>
<reference evidence="8" key="2">
    <citation type="submission" date="2021-04" db="EMBL/GenBank/DDBJ databases">
        <authorList>
            <person name="Gilroy R."/>
        </authorList>
    </citation>
    <scope>NUCLEOTIDE SEQUENCE</scope>
    <source>
        <strain evidence="8">ChiGjej4B4-12881</strain>
    </source>
</reference>
<gene>
    <name evidence="8" type="ORF">IAA28_01435</name>
</gene>
<dbReference type="Proteomes" id="UP000886780">
    <property type="component" value="Unassembled WGS sequence"/>
</dbReference>
<accession>A0A9D1W2M7</accession>
<keyword evidence="5 7" id="KW-0456">Lyase</keyword>
<dbReference type="GO" id="GO:0030170">
    <property type="term" value="F:pyridoxal phosphate binding"/>
    <property type="evidence" value="ECO:0007669"/>
    <property type="project" value="InterPro"/>
</dbReference>
<dbReference type="GO" id="GO:0008483">
    <property type="term" value="F:transaminase activity"/>
    <property type="evidence" value="ECO:0007669"/>
    <property type="project" value="UniProtKB-KW"/>
</dbReference>
<dbReference type="Gene3D" id="1.20.1340.10">
    <property type="entry name" value="dopa decarboxylase, N-terminal domain"/>
    <property type="match status" value="1"/>
</dbReference>
<keyword evidence="8" id="KW-0808">Transferase</keyword>
<dbReference type="AlphaFoldDB" id="A0A9D1W2M7"/>
<comment type="cofactor">
    <cofactor evidence="1 6 7">
        <name>pyridoxal 5'-phosphate</name>
        <dbReference type="ChEBI" id="CHEBI:597326"/>
    </cofactor>
</comment>
<keyword evidence="3" id="KW-0210">Decarboxylase</keyword>
<reference evidence="8" key="1">
    <citation type="journal article" date="2021" name="PeerJ">
        <title>Extensive microbial diversity within the chicken gut microbiome revealed by metagenomics and culture.</title>
        <authorList>
            <person name="Gilroy R."/>
            <person name="Ravi A."/>
            <person name="Getino M."/>
            <person name="Pursley I."/>
            <person name="Horton D.L."/>
            <person name="Alikhan N.F."/>
            <person name="Baker D."/>
            <person name="Gharbi K."/>
            <person name="Hall N."/>
            <person name="Watson M."/>
            <person name="Adriaenssens E.M."/>
            <person name="Foster-Nyarko E."/>
            <person name="Jarju S."/>
            <person name="Secka A."/>
            <person name="Antonio M."/>
            <person name="Oren A."/>
            <person name="Chaudhuri R.R."/>
            <person name="La Ragione R."/>
            <person name="Hildebrand F."/>
            <person name="Pallen M.J."/>
        </authorList>
    </citation>
    <scope>NUCLEOTIDE SEQUENCE</scope>
    <source>
        <strain evidence="8">ChiGjej4B4-12881</strain>
    </source>
</reference>
<name>A0A9D1W2M7_9FIRM</name>